<dbReference type="PROSITE" id="PS50026">
    <property type="entry name" value="EGF_3"/>
    <property type="match status" value="1"/>
</dbReference>
<evidence type="ECO:0000313" key="5">
    <source>
        <dbReference type="Proteomes" id="UP000481153"/>
    </source>
</evidence>
<keyword evidence="1" id="KW-1015">Disulfide bond</keyword>
<dbReference type="AlphaFoldDB" id="A0A6G0XJF8"/>
<dbReference type="VEuPathDB" id="FungiDB:AeMF1_010909"/>
<dbReference type="InterPro" id="IPR002049">
    <property type="entry name" value="LE_dom"/>
</dbReference>
<feature type="chain" id="PRO_5026001637" description="EGF-like domain-containing protein" evidence="2">
    <location>
        <begin position="21"/>
        <end position="342"/>
    </location>
</feature>
<protein>
    <recommendedName>
        <fullName evidence="3">EGF-like domain-containing protein</fullName>
    </recommendedName>
</protein>
<dbReference type="EMBL" id="VJMJ01000051">
    <property type="protein sequence ID" value="KAF0740499.1"/>
    <property type="molecule type" value="Genomic_DNA"/>
</dbReference>
<evidence type="ECO:0000256" key="2">
    <source>
        <dbReference type="SAM" id="SignalP"/>
    </source>
</evidence>
<evidence type="ECO:0000259" key="3">
    <source>
        <dbReference type="PROSITE" id="PS50026"/>
    </source>
</evidence>
<dbReference type="InterPro" id="IPR000742">
    <property type="entry name" value="EGF"/>
</dbReference>
<proteinExistence type="predicted"/>
<feature type="domain" description="EGF-like" evidence="3">
    <location>
        <begin position="229"/>
        <end position="264"/>
    </location>
</feature>
<dbReference type="Pfam" id="PF23106">
    <property type="entry name" value="EGF_Teneurin"/>
    <property type="match status" value="1"/>
</dbReference>
<name>A0A6G0XJF8_9STRA</name>
<comment type="caution">
    <text evidence="1">Lacks conserved residue(s) required for the propagation of feature annotation.</text>
</comment>
<feature type="disulfide bond" evidence="1">
    <location>
        <begin position="254"/>
        <end position="263"/>
    </location>
</feature>
<accession>A0A6G0XJF8</accession>
<dbReference type="PROSITE" id="PS01186">
    <property type="entry name" value="EGF_2"/>
    <property type="match status" value="1"/>
</dbReference>
<dbReference type="Proteomes" id="UP000481153">
    <property type="component" value="Unassembled WGS sequence"/>
</dbReference>
<dbReference type="CDD" id="cd00055">
    <property type="entry name" value="EGF_Lam"/>
    <property type="match status" value="1"/>
</dbReference>
<feature type="signal peptide" evidence="2">
    <location>
        <begin position="1"/>
        <end position="20"/>
    </location>
</feature>
<organism evidence="4 5">
    <name type="scientific">Aphanomyces euteiches</name>
    <dbReference type="NCBI Taxonomy" id="100861"/>
    <lineage>
        <taxon>Eukaryota</taxon>
        <taxon>Sar</taxon>
        <taxon>Stramenopiles</taxon>
        <taxon>Oomycota</taxon>
        <taxon>Saprolegniomycetes</taxon>
        <taxon>Saprolegniales</taxon>
        <taxon>Verrucalvaceae</taxon>
        <taxon>Aphanomyces</taxon>
    </lineage>
</organism>
<dbReference type="PROSITE" id="PS00022">
    <property type="entry name" value="EGF_1"/>
    <property type="match status" value="2"/>
</dbReference>
<comment type="caution">
    <text evidence="4">The sequence shown here is derived from an EMBL/GenBank/DDBJ whole genome shotgun (WGS) entry which is preliminary data.</text>
</comment>
<keyword evidence="5" id="KW-1185">Reference proteome</keyword>
<reference evidence="4 5" key="1">
    <citation type="submission" date="2019-07" db="EMBL/GenBank/DDBJ databases">
        <title>Genomics analysis of Aphanomyces spp. identifies a new class of oomycete effector associated with host adaptation.</title>
        <authorList>
            <person name="Gaulin E."/>
        </authorList>
    </citation>
    <scope>NUCLEOTIDE SEQUENCE [LARGE SCALE GENOMIC DNA]</scope>
    <source>
        <strain evidence="4 5">ATCC 201684</strain>
    </source>
</reference>
<keyword evidence="1" id="KW-0245">EGF-like domain</keyword>
<dbReference type="SMART" id="SM00181">
    <property type="entry name" value="EGF"/>
    <property type="match status" value="3"/>
</dbReference>
<evidence type="ECO:0000256" key="1">
    <source>
        <dbReference type="PROSITE-ProRule" id="PRU00076"/>
    </source>
</evidence>
<gene>
    <name evidence="4" type="ORF">Ae201684_004046</name>
</gene>
<evidence type="ECO:0000313" key="4">
    <source>
        <dbReference type="EMBL" id="KAF0740499.1"/>
    </source>
</evidence>
<dbReference type="Gene3D" id="2.10.25.10">
    <property type="entry name" value="Laminin"/>
    <property type="match status" value="1"/>
</dbReference>
<sequence length="342" mass="35615">MRWFACLLSTALALDATTSTAPTTTAMPRRPGYCTATGRECKSFGTGSDYVCVAVESNVPELFGLAQCVKQVDDRGSNICVGDQAGICPTFGSWPSTYRVAQPICAFVNVPQCNQRTTTASPSRLLQANTTKGTSLKCFTSNFQLANGSTTTIRGIYKCVDSTVYRQKSLGFDLTNKQLQACAGNGTSNFNAALCNGHGTCSPKSQFNSEYECRCNTGYDKKDNCFLPVGNVCDALGQCGALGQCDSKTGECICKPGSKGAQCSECDPAAQTSTVCSGHGTCGIDGKCVCTAGHGGAQCEVFSFRTPAPSTSPVPATPSSDSTAATVVTAASVLMAIHALSY</sequence>
<keyword evidence="2" id="KW-0732">Signal</keyword>